<dbReference type="Proteomes" id="UP000182373">
    <property type="component" value="Chromosome"/>
</dbReference>
<evidence type="ECO:0000313" key="1">
    <source>
        <dbReference type="EMBL" id="APH54878.1"/>
    </source>
</evidence>
<proteinExistence type="predicted"/>
<dbReference type="AlphaFoldDB" id="A0AAC9KEP7"/>
<protein>
    <submittedName>
        <fullName evidence="1">Uncharacterized protein</fullName>
    </submittedName>
</protein>
<reference evidence="2" key="1">
    <citation type="submission" date="2016-11" db="EMBL/GenBank/DDBJ databases">
        <title>Comparative genomic and phenotypic analysis of Granulibacter bethesdensis clinical isolates from patients with chronic granulomatous disease.</title>
        <authorList>
            <person name="Zarember K.A."/>
            <person name="Porcella S.F."/>
            <person name="Chu J."/>
            <person name="Ding L."/>
            <person name="Dahlstrom E."/>
            <person name="Barbian K."/>
            <person name="Martens C."/>
            <person name="Sykora L."/>
            <person name="Kramer S."/>
            <person name="Pettinato A.M."/>
            <person name="Hong H."/>
            <person name="Wald G."/>
            <person name="Berg L.J."/>
            <person name="Rogge L.S."/>
            <person name="Greenberg D.E."/>
            <person name="Falcone E.L."/>
            <person name="Neves J.F."/>
            <person name="Simoes M.J."/>
            <person name="Casal M."/>
            <person name="Rodriguez-Lopez F.C."/>
            <person name="Zelazny A."/>
            <person name="Gallin J.I."/>
            <person name="Holland S.M."/>
        </authorList>
    </citation>
    <scope>NUCLEOTIDE SEQUENCE [LARGE SCALE GENOMIC DNA]</scope>
    <source>
        <strain evidence="2">NIH9.1</strain>
    </source>
</reference>
<accession>A0AAC9KEP7</accession>
<name>A0AAC9KEP7_9PROT</name>
<gene>
    <name evidence="1" type="ORF">GbCGDNIH9_1587</name>
</gene>
<dbReference type="EMBL" id="CP018191">
    <property type="protein sequence ID" value="APH54878.1"/>
    <property type="molecule type" value="Genomic_DNA"/>
</dbReference>
<evidence type="ECO:0000313" key="2">
    <source>
        <dbReference type="Proteomes" id="UP000182373"/>
    </source>
</evidence>
<organism evidence="1 2">
    <name type="scientific">Granulibacter bethesdensis</name>
    <dbReference type="NCBI Taxonomy" id="364410"/>
    <lineage>
        <taxon>Bacteria</taxon>
        <taxon>Pseudomonadati</taxon>
        <taxon>Pseudomonadota</taxon>
        <taxon>Alphaproteobacteria</taxon>
        <taxon>Acetobacterales</taxon>
        <taxon>Acetobacteraceae</taxon>
        <taxon>Granulibacter</taxon>
    </lineage>
</organism>
<sequence>MGGGAQRKWPCLLGYQEKKLPDRNCGMPVALQLADTRFAAEWPLNGC</sequence>